<dbReference type="PROSITE" id="PS00639">
    <property type="entry name" value="THIOL_PROTEASE_HIS"/>
    <property type="match status" value="1"/>
</dbReference>
<keyword evidence="3" id="KW-0378">Hydrolase</keyword>
<evidence type="ECO:0000256" key="2">
    <source>
        <dbReference type="ARBA" id="ARBA00022670"/>
    </source>
</evidence>
<keyword evidence="8" id="KW-1185">Reference proteome</keyword>
<dbReference type="SUPFAM" id="SSF54001">
    <property type="entry name" value="Cysteine proteinases"/>
    <property type="match status" value="1"/>
</dbReference>
<evidence type="ECO:0000256" key="4">
    <source>
        <dbReference type="ARBA" id="ARBA00022807"/>
    </source>
</evidence>
<dbReference type="PRINTS" id="PR00705">
    <property type="entry name" value="PAPAIN"/>
</dbReference>
<dbReference type="InterPro" id="IPR013128">
    <property type="entry name" value="Peptidase_C1A"/>
</dbReference>
<evidence type="ECO:0000256" key="6">
    <source>
        <dbReference type="SAM" id="SignalP"/>
    </source>
</evidence>
<dbReference type="PANTHER" id="PTHR12411">
    <property type="entry name" value="CYSTEINE PROTEASE FAMILY C1-RELATED"/>
    <property type="match status" value="1"/>
</dbReference>
<dbReference type="SMART" id="SM00645">
    <property type="entry name" value="Pept_C1"/>
    <property type="match status" value="1"/>
</dbReference>
<dbReference type="PROSITE" id="PS00139">
    <property type="entry name" value="THIOL_PROTEASE_CYS"/>
    <property type="match status" value="1"/>
</dbReference>
<dbReference type="AlphaFoldDB" id="A0AAF3FDZ7"/>
<evidence type="ECO:0000256" key="1">
    <source>
        <dbReference type="ARBA" id="ARBA00008455"/>
    </source>
</evidence>
<dbReference type="GO" id="GO:0008234">
    <property type="term" value="F:cysteine-type peptidase activity"/>
    <property type="evidence" value="ECO:0007669"/>
    <property type="project" value="UniProtKB-KW"/>
</dbReference>
<reference evidence="9" key="1">
    <citation type="submission" date="2024-02" db="UniProtKB">
        <authorList>
            <consortium name="WormBaseParasite"/>
        </authorList>
    </citation>
    <scope>IDENTIFICATION</scope>
</reference>
<keyword evidence="2" id="KW-0645">Protease</keyword>
<accession>A0AAF3FDZ7</accession>
<feature type="chain" id="PRO_5041921431" description="Peptidase C1A papain C-terminal domain-containing protein" evidence="6">
    <location>
        <begin position="18"/>
        <end position="273"/>
    </location>
</feature>
<evidence type="ECO:0000313" key="9">
    <source>
        <dbReference type="WBParaSite" id="MBELARI_LOCUS4854"/>
    </source>
</evidence>
<evidence type="ECO:0000256" key="5">
    <source>
        <dbReference type="ARBA" id="ARBA00023157"/>
    </source>
</evidence>
<dbReference type="InterPro" id="IPR000169">
    <property type="entry name" value="Pept_cys_AS"/>
</dbReference>
<protein>
    <recommendedName>
        <fullName evidence="7">Peptidase C1A papain C-terminal domain-containing protein</fullName>
    </recommendedName>
</protein>
<comment type="similarity">
    <text evidence="1">Belongs to the peptidase C1 family.</text>
</comment>
<dbReference type="Gene3D" id="3.90.70.10">
    <property type="entry name" value="Cysteine proteinases"/>
    <property type="match status" value="2"/>
</dbReference>
<dbReference type="WBParaSite" id="MBELARI_LOCUS4854">
    <property type="protein sequence ID" value="MBELARI_LOCUS4854"/>
    <property type="gene ID" value="MBELARI_LOCUS4854"/>
</dbReference>
<dbReference type="PROSITE" id="PS00640">
    <property type="entry name" value="THIOL_PROTEASE_ASN"/>
    <property type="match status" value="1"/>
</dbReference>
<evidence type="ECO:0000313" key="8">
    <source>
        <dbReference type="Proteomes" id="UP000887575"/>
    </source>
</evidence>
<dbReference type="InterPro" id="IPR025660">
    <property type="entry name" value="Pept_his_AS"/>
</dbReference>
<dbReference type="Pfam" id="PF00112">
    <property type="entry name" value="Peptidase_C1"/>
    <property type="match status" value="2"/>
</dbReference>
<keyword evidence="6" id="KW-0732">Signal</keyword>
<dbReference type="CDD" id="cd02620">
    <property type="entry name" value="Peptidase_C1A_CathepsinB"/>
    <property type="match status" value="1"/>
</dbReference>
<dbReference type="InterPro" id="IPR000668">
    <property type="entry name" value="Peptidase_C1A_C"/>
</dbReference>
<keyword evidence="5" id="KW-1015">Disulfide bond</keyword>
<proteinExistence type="inferred from homology"/>
<name>A0AAF3FDZ7_9BILA</name>
<organism evidence="8 9">
    <name type="scientific">Mesorhabditis belari</name>
    <dbReference type="NCBI Taxonomy" id="2138241"/>
    <lineage>
        <taxon>Eukaryota</taxon>
        <taxon>Metazoa</taxon>
        <taxon>Ecdysozoa</taxon>
        <taxon>Nematoda</taxon>
        <taxon>Chromadorea</taxon>
        <taxon>Rhabditida</taxon>
        <taxon>Rhabditina</taxon>
        <taxon>Rhabditomorpha</taxon>
        <taxon>Rhabditoidea</taxon>
        <taxon>Rhabditidae</taxon>
        <taxon>Mesorhabditinae</taxon>
        <taxon>Mesorhabditis</taxon>
    </lineage>
</organism>
<keyword evidence="4" id="KW-0788">Thiol protease</keyword>
<dbReference type="GO" id="GO:0006508">
    <property type="term" value="P:proteolysis"/>
    <property type="evidence" value="ECO:0007669"/>
    <property type="project" value="UniProtKB-KW"/>
</dbReference>
<sequence>MNTCLFVCFGLILGVNSKEFLQEELVEMVMLKTNLWMAEKNEKMDMDNRHTIMDAKFIEIPEGTLTIHRELGAFNGTNKVASSAPKFFDARERWPKCPSIGTIRDQSNCGSCWAVSTASMASDRMCINAPHYSLMLSAEDLLTCCGTQCSTYGGCTSGWPINALNWWITNGLVTGSGYDERQEILAYGPVVATFRVYQDFDVYTQGIYYHVAGAFKGTHAVKIIGWGVENNTPYWLVANSWNSDWGEKGLFRIRRGNNECGIEEAVVAALPAS</sequence>
<dbReference type="InterPro" id="IPR038765">
    <property type="entry name" value="Papain-like_cys_pep_sf"/>
</dbReference>
<evidence type="ECO:0000256" key="3">
    <source>
        <dbReference type="ARBA" id="ARBA00022801"/>
    </source>
</evidence>
<feature type="domain" description="Peptidase C1A papain C-terminal" evidence="7">
    <location>
        <begin position="84"/>
        <end position="270"/>
    </location>
</feature>
<dbReference type="Proteomes" id="UP000887575">
    <property type="component" value="Unassembled WGS sequence"/>
</dbReference>
<dbReference type="InterPro" id="IPR025661">
    <property type="entry name" value="Pept_asp_AS"/>
</dbReference>
<feature type="signal peptide" evidence="6">
    <location>
        <begin position="1"/>
        <end position="17"/>
    </location>
</feature>
<evidence type="ECO:0000259" key="7">
    <source>
        <dbReference type="SMART" id="SM00645"/>
    </source>
</evidence>